<evidence type="ECO:0000313" key="1">
    <source>
        <dbReference type="EMBL" id="KKL51025.1"/>
    </source>
</evidence>
<proteinExistence type="predicted"/>
<sequence>MENLGPLDRLKQYLNEYPRADLQPEQRLDHPFTLEGTKEGFYDHVATGSASYYVTPPANQEYVIERMLVYGEDANFSNAAQYGG</sequence>
<dbReference type="EMBL" id="LAZR01032390">
    <property type="protein sequence ID" value="KKL51025.1"/>
    <property type="molecule type" value="Genomic_DNA"/>
</dbReference>
<gene>
    <name evidence="1" type="ORF">LCGC14_2299610</name>
</gene>
<accession>A0A0F9F1A0</accession>
<feature type="non-terminal residue" evidence="1">
    <location>
        <position position="84"/>
    </location>
</feature>
<organism evidence="1">
    <name type="scientific">marine sediment metagenome</name>
    <dbReference type="NCBI Taxonomy" id="412755"/>
    <lineage>
        <taxon>unclassified sequences</taxon>
        <taxon>metagenomes</taxon>
        <taxon>ecological metagenomes</taxon>
    </lineage>
</organism>
<protein>
    <submittedName>
        <fullName evidence="1">Uncharacterized protein</fullName>
    </submittedName>
</protein>
<dbReference type="AlphaFoldDB" id="A0A0F9F1A0"/>
<reference evidence="1" key="1">
    <citation type="journal article" date="2015" name="Nature">
        <title>Complex archaea that bridge the gap between prokaryotes and eukaryotes.</title>
        <authorList>
            <person name="Spang A."/>
            <person name="Saw J.H."/>
            <person name="Jorgensen S.L."/>
            <person name="Zaremba-Niedzwiedzka K."/>
            <person name="Martijn J."/>
            <person name="Lind A.E."/>
            <person name="van Eijk R."/>
            <person name="Schleper C."/>
            <person name="Guy L."/>
            <person name="Ettema T.J."/>
        </authorList>
    </citation>
    <scope>NUCLEOTIDE SEQUENCE</scope>
</reference>
<name>A0A0F9F1A0_9ZZZZ</name>
<comment type="caution">
    <text evidence="1">The sequence shown here is derived from an EMBL/GenBank/DDBJ whole genome shotgun (WGS) entry which is preliminary data.</text>
</comment>